<dbReference type="Proteomes" id="UP001556196">
    <property type="component" value="Unassembled WGS sequence"/>
</dbReference>
<dbReference type="RefSeq" id="WP_367725028.1">
    <property type="nucleotide sequence ID" value="NZ_JBFOCI010000005.1"/>
</dbReference>
<comment type="caution">
    <text evidence="1">The sequence shown here is derived from an EMBL/GenBank/DDBJ whole genome shotgun (WGS) entry which is preliminary data.</text>
</comment>
<dbReference type="InterPro" id="IPR019734">
    <property type="entry name" value="TPR_rpt"/>
</dbReference>
<evidence type="ECO:0000313" key="1">
    <source>
        <dbReference type="EMBL" id="MEW9807843.1"/>
    </source>
</evidence>
<sequence length="576" mass="62856">MASMQRPVLADEDLPAPDLVRAQLARVLESPAFKATPQRRRMLTYVVEELLAGRGNEIKGYAIGVSVFGRGDDFDPNADPLVRLEARRLRHDLDSYYVSEGRDDPLRIAIPTGRYVPEIVDQQGEVEVGEGNVPAGSGTGDDARLPDRRAHWIAGAASLAFAAVASGLWLWSHWSDSGRAGLARPTIAVLPFEVLNDNKQDQFLAAGIAGQIVADLNRFPDIRIYSPQAGFAQDASAASIEPGRQPEGSYVVAGELRSGASSINVAARLLDAETGEVLWADAYERELAPENLMLMQNEIAAGIASALGQPYGVIRSEITRAIPKPGTLSQSSYECVLRGYNFRRSYSPALYPSTLACMEQAVRTDPDYAEAWAMLGFLHFISTALSILPADPAKNFRTGAEAAQRSIEIDPRNVLGSKVLSVINHYQGNYAESERYARRALEINPHDPDTLYQLGWRLAIRGRFEEGIPLLERAIDRTVNPPPPYYHLMAIDRLMKNDGKAMLDFAQRGAVDGSALSQSLVAMAYGLLGNREAATAAIERMNQITPGYDPIARFRGHQATDEIIAAMQAALRLSPS</sequence>
<protein>
    <submittedName>
        <fullName evidence="1">Tetratricopeptide repeat protein</fullName>
    </submittedName>
</protein>
<name>A0ABV3R502_9HYPH</name>
<keyword evidence="2" id="KW-1185">Reference proteome</keyword>
<dbReference type="Gene3D" id="3.40.50.10070">
    <property type="entry name" value="TolB, N-terminal domain"/>
    <property type="match status" value="1"/>
</dbReference>
<dbReference type="EMBL" id="JBFOCI010000005">
    <property type="protein sequence ID" value="MEW9807843.1"/>
    <property type="molecule type" value="Genomic_DNA"/>
</dbReference>
<dbReference type="InterPro" id="IPR011990">
    <property type="entry name" value="TPR-like_helical_dom_sf"/>
</dbReference>
<reference evidence="1 2" key="1">
    <citation type="submission" date="2024-06" db="EMBL/GenBank/DDBJ databases">
        <authorList>
            <person name="Tuo L."/>
        </authorList>
    </citation>
    <scope>NUCLEOTIDE SEQUENCE [LARGE SCALE GENOMIC DNA]</scope>
    <source>
        <strain evidence="1 2">ZMM04-5</strain>
    </source>
</reference>
<dbReference type="Pfam" id="PF13181">
    <property type="entry name" value="TPR_8"/>
    <property type="match status" value="1"/>
</dbReference>
<proteinExistence type="predicted"/>
<evidence type="ECO:0000313" key="2">
    <source>
        <dbReference type="Proteomes" id="UP001556196"/>
    </source>
</evidence>
<dbReference type="PANTHER" id="PTHR12558">
    <property type="entry name" value="CELL DIVISION CYCLE 16,23,27"/>
    <property type="match status" value="1"/>
</dbReference>
<gene>
    <name evidence="1" type="ORF">ABUE31_17785</name>
</gene>
<dbReference type="SUPFAM" id="SSF48452">
    <property type="entry name" value="TPR-like"/>
    <property type="match status" value="1"/>
</dbReference>
<dbReference type="Gene3D" id="1.25.40.10">
    <property type="entry name" value="Tetratricopeptide repeat domain"/>
    <property type="match status" value="1"/>
</dbReference>
<organism evidence="1 2">
    <name type="scientific">Mesorhizobium marinum</name>
    <dbReference type="NCBI Taxonomy" id="3228790"/>
    <lineage>
        <taxon>Bacteria</taxon>
        <taxon>Pseudomonadati</taxon>
        <taxon>Pseudomonadota</taxon>
        <taxon>Alphaproteobacteria</taxon>
        <taxon>Hyphomicrobiales</taxon>
        <taxon>Phyllobacteriaceae</taxon>
        <taxon>Mesorhizobium</taxon>
    </lineage>
</organism>
<accession>A0ABV3R502</accession>
<dbReference type="PANTHER" id="PTHR12558:SF33">
    <property type="entry name" value="BLL7664 PROTEIN"/>
    <property type="match status" value="1"/>
</dbReference>